<dbReference type="RefSeq" id="WP_154594425.1">
    <property type="nucleotide sequence ID" value="NZ_WLVL01000046.1"/>
</dbReference>
<sequence length="272" mass="28415">MSATTTHRTTGRDESGRTPATRASGGRPGIPFGRLLHVELRKLVDTRSGRWLLITIGLVTAAAIALVLAFAERESLTFTTFLTATSTPLMMLLPVLGILTATSEFSQRTGLVSFTQEPRRLRVVAAKAVAGCIVAVLAVALAVALAAAANGLAMTVKDAPGTWPSSWALVGGVLLAMILSVLQGVAFGLLIVVPGAAIAAFFILPTVLTILTASVAWFRGSAPWIDPSQSTAPLLSGSMTGTAWQHLVSSQALWVLLPLVVGSALLVRREIK</sequence>
<evidence type="ECO:0000256" key="2">
    <source>
        <dbReference type="SAM" id="Phobius"/>
    </source>
</evidence>
<evidence type="ECO:0000313" key="3">
    <source>
        <dbReference type="EMBL" id="MTB73167.1"/>
    </source>
</evidence>
<comment type="caution">
    <text evidence="3">The sequence shown here is derived from an EMBL/GenBank/DDBJ whole genome shotgun (WGS) entry which is preliminary data.</text>
</comment>
<evidence type="ECO:0000313" key="4">
    <source>
        <dbReference type="Proteomes" id="UP000431092"/>
    </source>
</evidence>
<dbReference type="EMBL" id="WLVL01000046">
    <property type="protein sequence ID" value="MTB73167.1"/>
    <property type="molecule type" value="Genomic_DNA"/>
</dbReference>
<reference evidence="3 4" key="1">
    <citation type="submission" date="2019-11" db="EMBL/GenBank/DDBJ databases">
        <title>Whole genome sequencing identifies a novel species of the genus Arsenicicoccus isolated from human blood.</title>
        <authorList>
            <person name="Jeong J.H."/>
            <person name="Kweon O.J."/>
            <person name="Kim H.R."/>
            <person name="Kim T.-H."/>
            <person name="Ha S.-M."/>
            <person name="Lee M.-K."/>
        </authorList>
    </citation>
    <scope>NUCLEOTIDE SEQUENCE [LARGE SCALE GENOMIC DNA]</scope>
    <source>
        <strain evidence="3 4">MKL-02</strain>
    </source>
</reference>
<proteinExistence type="predicted"/>
<dbReference type="Proteomes" id="UP000431092">
    <property type="component" value="Unassembled WGS sequence"/>
</dbReference>
<organism evidence="3 4">
    <name type="scientific">Arsenicicoccus cauae</name>
    <dbReference type="NCBI Taxonomy" id="2663847"/>
    <lineage>
        <taxon>Bacteria</taxon>
        <taxon>Bacillati</taxon>
        <taxon>Actinomycetota</taxon>
        <taxon>Actinomycetes</taxon>
        <taxon>Micrococcales</taxon>
        <taxon>Intrasporangiaceae</taxon>
        <taxon>Arsenicicoccus</taxon>
    </lineage>
</organism>
<feature type="transmembrane region" description="Helical" evidence="2">
    <location>
        <begin position="167"/>
        <end position="191"/>
    </location>
</feature>
<protein>
    <submittedName>
        <fullName evidence="3">ABC transporter permease</fullName>
    </submittedName>
</protein>
<feature type="transmembrane region" description="Helical" evidence="2">
    <location>
        <begin position="123"/>
        <end position="147"/>
    </location>
</feature>
<feature type="transmembrane region" description="Helical" evidence="2">
    <location>
        <begin position="198"/>
        <end position="218"/>
    </location>
</feature>
<feature type="transmembrane region" description="Helical" evidence="2">
    <location>
        <begin position="243"/>
        <end position="267"/>
    </location>
</feature>
<feature type="transmembrane region" description="Helical" evidence="2">
    <location>
        <begin position="77"/>
        <end position="102"/>
    </location>
</feature>
<accession>A0A6I3IHF5</accession>
<feature type="transmembrane region" description="Helical" evidence="2">
    <location>
        <begin position="51"/>
        <end position="71"/>
    </location>
</feature>
<dbReference type="AlphaFoldDB" id="A0A6I3IHF5"/>
<evidence type="ECO:0000256" key="1">
    <source>
        <dbReference type="SAM" id="MobiDB-lite"/>
    </source>
</evidence>
<keyword evidence="2" id="KW-0472">Membrane</keyword>
<feature type="region of interest" description="Disordered" evidence="1">
    <location>
        <begin position="1"/>
        <end position="28"/>
    </location>
</feature>
<keyword evidence="4" id="KW-1185">Reference proteome</keyword>
<keyword evidence="2" id="KW-0812">Transmembrane</keyword>
<gene>
    <name evidence="3" type="ORF">GGG17_14590</name>
</gene>
<name>A0A6I3IHF5_9MICO</name>
<keyword evidence="2" id="KW-1133">Transmembrane helix</keyword>